<name>A0A0T6BJV6_9BACI</name>
<keyword evidence="7" id="KW-1185">Reference proteome</keyword>
<dbReference type="EMBL" id="JARRTL010000003">
    <property type="protein sequence ID" value="MEC0483375.1"/>
    <property type="molecule type" value="Genomic_DNA"/>
</dbReference>
<dbReference type="GeneID" id="82855150"/>
<evidence type="ECO:0000313" key="2">
    <source>
        <dbReference type="EMBL" id="KRT88315.1"/>
    </source>
</evidence>
<reference evidence="3 7" key="4">
    <citation type="submission" date="2023-03" db="EMBL/GenBank/DDBJ databases">
        <title>Agriculturally important microbes genome sequencing.</title>
        <authorList>
            <person name="Dunlap C."/>
        </authorList>
    </citation>
    <scope>NUCLEOTIDE SEQUENCE [LARGE SCALE GENOMIC DNA]</scope>
    <source>
        <strain evidence="3 7">CBP-3203</strain>
    </source>
</reference>
<dbReference type="Proteomes" id="UP000036168">
    <property type="component" value="Unassembled WGS sequence"/>
</dbReference>
<evidence type="ECO:0000313" key="4">
    <source>
        <dbReference type="EMBL" id="QAT67103.1"/>
    </source>
</evidence>
<dbReference type="EMBL" id="LECW02000067">
    <property type="protein sequence ID" value="KRT88315.1"/>
    <property type="molecule type" value="Genomic_DNA"/>
</dbReference>
<evidence type="ECO:0000313" key="5">
    <source>
        <dbReference type="Proteomes" id="UP000036168"/>
    </source>
</evidence>
<dbReference type="EMBL" id="CP035232">
    <property type="protein sequence ID" value="QAT67103.1"/>
    <property type="molecule type" value="Genomic_DNA"/>
</dbReference>
<reference evidence="2 5" key="1">
    <citation type="journal article" date="2015" name="Int. J. Syst. Evol. Microbiol.">
        <title>Bacillus glycinifermentans sp. nov., isolated from fermented soybean paste.</title>
        <authorList>
            <person name="Kim S.J."/>
            <person name="Dunlap C.A."/>
            <person name="Kwon S.W."/>
            <person name="Rooney A.P."/>
        </authorList>
    </citation>
    <scope>NUCLEOTIDE SEQUENCE [LARGE SCALE GENOMIC DNA]</scope>
    <source>
        <strain evidence="2 5">GO-13</strain>
    </source>
</reference>
<feature type="compositionally biased region" description="Basic residues" evidence="1">
    <location>
        <begin position="59"/>
        <end position="70"/>
    </location>
</feature>
<dbReference type="RefSeq" id="WP_048355735.1">
    <property type="nucleotide sequence ID" value="NZ_CP035232.1"/>
</dbReference>
<dbReference type="OrthoDB" id="2666871at2"/>
<reference evidence="4 6" key="3">
    <citation type="submission" date="2019-01" db="EMBL/GenBank/DDBJ databases">
        <title>Genome sequence of Bacillus glycinifermentans SRCM103574.</title>
        <authorList>
            <person name="Kong H.-J."/>
            <person name="Jeong S.-Y."/>
            <person name="Jeong D.-Y."/>
        </authorList>
    </citation>
    <scope>NUCLEOTIDE SEQUENCE [LARGE SCALE GENOMIC DNA]</scope>
    <source>
        <strain evidence="4 6">SRCM103574</strain>
    </source>
</reference>
<evidence type="ECO:0000313" key="7">
    <source>
        <dbReference type="Proteomes" id="UP001341297"/>
    </source>
</evidence>
<organism evidence="2 5">
    <name type="scientific">Bacillus glycinifermentans</name>
    <dbReference type="NCBI Taxonomy" id="1664069"/>
    <lineage>
        <taxon>Bacteria</taxon>
        <taxon>Bacillati</taxon>
        <taxon>Bacillota</taxon>
        <taxon>Bacilli</taxon>
        <taxon>Bacillales</taxon>
        <taxon>Bacillaceae</taxon>
        <taxon>Bacillus</taxon>
    </lineage>
</organism>
<sequence>MAEFKSRYPELGFYVNDVFKSFKNGIYKTEDADEIKVLSELKDVTQVDQPTEEAAPKPAAKKQTRKSSAK</sequence>
<accession>A0A0T6BJV6</accession>
<dbReference type="Proteomes" id="UP000288675">
    <property type="component" value="Chromosome"/>
</dbReference>
<evidence type="ECO:0000313" key="6">
    <source>
        <dbReference type="Proteomes" id="UP000288675"/>
    </source>
</evidence>
<reference evidence="2" key="2">
    <citation type="submission" date="2015-10" db="EMBL/GenBank/DDBJ databases">
        <authorList>
            <person name="Gilbert D.G."/>
        </authorList>
    </citation>
    <scope>NUCLEOTIDE SEQUENCE</scope>
    <source>
        <strain evidence="2">GO-13</strain>
    </source>
</reference>
<protein>
    <submittedName>
        <fullName evidence="2">Uncharacterized protein</fullName>
    </submittedName>
</protein>
<proteinExistence type="predicted"/>
<dbReference type="Proteomes" id="UP001341297">
    <property type="component" value="Unassembled WGS sequence"/>
</dbReference>
<gene>
    <name evidence="2" type="ORF">AB447_207900</name>
    <name evidence="4" type="ORF">EQZ20_20955</name>
    <name evidence="3" type="ORF">P8828_00680</name>
</gene>
<evidence type="ECO:0000256" key="1">
    <source>
        <dbReference type="SAM" id="MobiDB-lite"/>
    </source>
</evidence>
<feature type="region of interest" description="Disordered" evidence="1">
    <location>
        <begin position="46"/>
        <end position="70"/>
    </location>
</feature>
<dbReference type="AlphaFoldDB" id="A0A0T6BJV6"/>
<evidence type="ECO:0000313" key="3">
    <source>
        <dbReference type="EMBL" id="MEC0483375.1"/>
    </source>
</evidence>